<keyword evidence="3" id="KW-1185">Reference proteome</keyword>
<dbReference type="EMBL" id="CABPRJ010000973">
    <property type="protein sequence ID" value="VVC33701.1"/>
    <property type="molecule type" value="Genomic_DNA"/>
</dbReference>
<dbReference type="OrthoDB" id="6629284at2759"/>
<evidence type="ECO:0000313" key="3">
    <source>
        <dbReference type="Proteomes" id="UP000325440"/>
    </source>
</evidence>
<evidence type="ECO:0000256" key="1">
    <source>
        <dbReference type="SAM" id="MobiDB-lite"/>
    </source>
</evidence>
<feature type="region of interest" description="Disordered" evidence="1">
    <location>
        <begin position="100"/>
        <end position="120"/>
    </location>
</feature>
<evidence type="ECO:0000313" key="2">
    <source>
        <dbReference type="EMBL" id="VVC33701.1"/>
    </source>
</evidence>
<proteinExistence type="predicted"/>
<organism evidence="2 3">
    <name type="scientific">Cinara cedri</name>
    <dbReference type="NCBI Taxonomy" id="506608"/>
    <lineage>
        <taxon>Eukaryota</taxon>
        <taxon>Metazoa</taxon>
        <taxon>Ecdysozoa</taxon>
        <taxon>Arthropoda</taxon>
        <taxon>Hexapoda</taxon>
        <taxon>Insecta</taxon>
        <taxon>Pterygota</taxon>
        <taxon>Neoptera</taxon>
        <taxon>Paraneoptera</taxon>
        <taxon>Hemiptera</taxon>
        <taxon>Sternorrhyncha</taxon>
        <taxon>Aphidomorpha</taxon>
        <taxon>Aphidoidea</taxon>
        <taxon>Aphididae</taxon>
        <taxon>Lachninae</taxon>
        <taxon>Cinara</taxon>
    </lineage>
</organism>
<name>A0A5E4MW82_9HEMI</name>
<sequence>MEKKGPARGHGDSAADAASEYRDRARFYAIRQADGERAYDWYKRVQAAAVRCGFGAHRRTAAIADKFVTGLRPGPVADRLLGHRADGPLHELLAAAAETETGLLDEQPRRPGRPPPDDRDVLAEIRDALKLYRYSDGDGSSPVRRR</sequence>
<accession>A0A5E4MW82</accession>
<reference evidence="2 3" key="1">
    <citation type="submission" date="2019-08" db="EMBL/GenBank/DDBJ databases">
        <authorList>
            <person name="Alioto T."/>
            <person name="Alioto T."/>
            <person name="Gomez Garrido J."/>
        </authorList>
    </citation>
    <scope>NUCLEOTIDE SEQUENCE [LARGE SCALE GENOMIC DNA]</scope>
</reference>
<dbReference type="Proteomes" id="UP000325440">
    <property type="component" value="Unassembled WGS sequence"/>
</dbReference>
<protein>
    <submittedName>
        <fullName evidence="2">Uncharacterized protein</fullName>
    </submittedName>
</protein>
<dbReference type="AlphaFoldDB" id="A0A5E4MW82"/>
<gene>
    <name evidence="2" type="ORF">CINCED_3A013223</name>
</gene>